<evidence type="ECO:0000256" key="3">
    <source>
        <dbReference type="ARBA" id="ARBA00022737"/>
    </source>
</evidence>
<keyword evidence="10" id="KW-1185">Reference proteome</keyword>
<evidence type="ECO:0000313" key="10">
    <source>
        <dbReference type="Proteomes" id="UP001497497"/>
    </source>
</evidence>
<comment type="caution">
    <text evidence="9">The sequence shown here is derived from an EMBL/GenBank/DDBJ whole genome shotgun (WGS) entry which is preliminary data.</text>
</comment>
<organism evidence="9 10">
    <name type="scientific">Lymnaea stagnalis</name>
    <name type="common">Great pond snail</name>
    <name type="synonym">Helix stagnalis</name>
    <dbReference type="NCBI Taxonomy" id="6523"/>
    <lineage>
        <taxon>Eukaryota</taxon>
        <taxon>Metazoa</taxon>
        <taxon>Spiralia</taxon>
        <taxon>Lophotrochozoa</taxon>
        <taxon>Mollusca</taxon>
        <taxon>Gastropoda</taxon>
        <taxon>Heterobranchia</taxon>
        <taxon>Euthyneura</taxon>
        <taxon>Panpulmonata</taxon>
        <taxon>Hygrophila</taxon>
        <taxon>Lymnaeoidea</taxon>
        <taxon>Lymnaeidae</taxon>
        <taxon>Lymnaea</taxon>
    </lineage>
</organism>
<dbReference type="PANTHER" id="PTHR46042:SF1">
    <property type="entry name" value="DIPHTHINE METHYLTRANSFERASE"/>
    <property type="match status" value="1"/>
</dbReference>
<accession>A0AAV2HAW9</accession>
<dbReference type="InterPro" id="IPR019775">
    <property type="entry name" value="WD40_repeat_CS"/>
</dbReference>
<dbReference type="GO" id="GO:0005737">
    <property type="term" value="C:cytoplasm"/>
    <property type="evidence" value="ECO:0007669"/>
    <property type="project" value="TreeGrafter"/>
</dbReference>
<keyword evidence="3" id="KW-0677">Repeat</keyword>
<name>A0AAV2HAW9_LYMST</name>
<reference evidence="9 10" key="1">
    <citation type="submission" date="2024-04" db="EMBL/GenBank/DDBJ databases">
        <authorList>
            <consortium name="Genoscope - CEA"/>
            <person name="William W."/>
        </authorList>
    </citation>
    <scope>NUCLEOTIDE SEQUENCE [LARGE SCALE GENOMIC DNA]</scope>
</reference>
<comment type="pathway">
    <text evidence="1">Protein modification; peptidyl-diphthamide biosynthesis.</text>
</comment>
<evidence type="ECO:0000313" key="9">
    <source>
        <dbReference type="EMBL" id="CAL1529206.1"/>
    </source>
</evidence>
<dbReference type="Proteomes" id="UP001497497">
    <property type="component" value="Unassembled WGS sequence"/>
</dbReference>
<dbReference type="EMBL" id="CAXITT010000044">
    <property type="protein sequence ID" value="CAL1529206.1"/>
    <property type="molecule type" value="Genomic_DNA"/>
</dbReference>
<gene>
    <name evidence="9" type="ORF">GSLYS_00003361001</name>
</gene>
<dbReference type="GO" id="GO:0017183">
    <property type="term" value="P:protein histidyl modification to diphthamide"/>
    <property type="evidence" value="ECO:0007669"/>
    <property type="project" value="TreeGrafter"/>
</dbReference>
<dbReference type="InterPro" id="IPR015943">
    <property type="entry name" value="WD40/YVTN_repeat-like_dom_sf"/>
</dbReference>
<dbReference type="PROSITE" id="PS00678">
    <property type="entry name" value="WD_REPEATS_1"/>
    <property type="match status" value="1"/>
</dbReference>
<dbReference type="InterPro" id="IPR001680">
    <property type="entry name" value="WD40_rpt"/>
</dbReference>
<evidence type="ECO:0000256" key="4">
    <source>
        <dbReference type="ARBA" id="ARBA00022801"/>
    </source>
</evidence>
<dbReference type="AlphaFoldDB" id="A0AAV2HAW9"/>
<comment type="catalytic activity">
    <reaction evidence="7">
        <text>diphthine methyl ester-[translation elongation factor 2] + H2O = diphthine-[translation elongation factor 2] + methanol + H(+)</text>
        <dbReference type="Rhea" id="RHEA:42656"/>
        <dbReference type="Rhea" id="RHEA-COMP:10172"/>
        <dbReference type="Rhea" id="RHEA-COMP:10173"/>
        <dbReference type="ChEBI" id="CHEBI:15377"/>
        <dbReference type="ChEBI" id="CHEBI:15378"/>
        <dbReference type="ChEBI" id="CHEBI:17790"/>
        <dbReference type="ChEBI" id="CHEBI:79005"/>
        <dbReference type="ChEBI" id="CHEBI:82696"/>
        <dbReference type="EC" id="3.1.1.97"/>
    </reaction>
</comment>
<dbReference type="PROSITE" id="PS50082">
    <property type="entry name" value="WD_REPEATS_2"/>
    <property type="match status" value="1"/>
</dbReference>
<dbReference type="Pfam" id="PF00400">
    <property type="entry name" value="WD40"/>
    <property type="match status" value="2"/>
</dbReference>
<dbReference type="SUPFAM" id="SSF50978">
    <property type="entry name" value="WD40 repeat-like"/>
    <property type="match status" value="1"/>
</dbReference>
<sequence length="401" mass="44800">MSSLLEIYSIIIMDIAEDTTIKKVDTLLNADSVEFCPHDGLHHILLCGTYKLKESTPALLELEADQVSEDTKCKDDATLEDSNTAASQIRLGGVTVYGLVFNNSSNSDLHLKEWNKIKMCGVLDIKWSPAYVDDKALFGIVDAEGSVQIFGLTKEDYTPDAISKASLSDCSLGLSLDWTGDNDTDSPLLVASDSTGCITVLDVNNNLSMLSTWKAHDYEAWITAFNKHDSNVVFTGGDDSLLKTWDLRDLSRPTICSKRHKMGVCSIQSHPFNQHLLATGSYDEELIIWDNRNFKQTLNSVFLGGGIWRIKWDPQNGRNILTATMYNGAHIIDCSELGNNTLPVVASYKDHNLAYGADWCRLNKTGKCRHDDDKYVLISTCSFYDHSLHLWQWKNIIKTNN</sequence>
<keyword evidence="4" id="KW-0378">Hydrolase</keyword>
<keyword evidence="2 8" id="KW-0853">WD repeat</keyword>
<evidence type="ECO:0000256" key="8">
    <source>
        <dbReference type="PROSITE-ProRule" id="PRU00221"/>
    </source>
</evidence>
<evidence type="ECO:0000256" key="7">
    <source>
        <dbReference type="ARBA" id="ARBA00047551"/>
    </source>
</evidence>
<dbReference type="PANTHER" id="PTHR46042">
    <property type="entry name" value="DIPHTHINE METHYLTRANSFERASE"/>
    <property type="match status" value="1"/>
</dbReference>
<evidence type="ECO:0000256" key="2">
    <source>
        <dbReference type="ARBA" id="ARBA00022574"/>
    </source>
</evidence>
<dbReference type="InterPro" id="IPR052415">
    <property type="entry name" value="Diphthine_MTase"/>
</dbReference>
<dbReference type="SMART" id="SM00320">
    <property type="entry name" value="WD40"/>
    <property type="match status" value="3"/>
</dbReference>
<evidence type="ECO:0000256" key="1">
    <source>
        <dbReference type="ARBA" id="ARBA00005156"/>
    </source>
</evidence>
<dbReference type="EC" id="3.1.1.97" evidence="6"/>
<dbReference type="InterPro" id="IPR036322">
    <property type="entry name" value="WD40_repeat_dom_sf"/>
</dbReference>
<feature type="repeat" description="WD" evidence="8">
    <location>
        <begin position="257"/>
        <end position="299"/>
    </location>
</feature>
<protein>
    <recommendedName>
        <fullName evidence="6">methylated diphthine methylhydrolase</fullName>
        <ecNumber evidence="6">3.1.1.97</ecNumber>
    </recommendedName>
</protein>
<evidence type="ECO:0000256" key="6">
    <source>
        <dbReference type="ARBA" id="ARBA00039131"/>
    </source>
</evidence>
<evidence type="ECO:0000256" key="5">
    <source>
        <dbReference type="ARBA" id="ARBA00038092"/>
    </source>
</evidence>
<proteinExistence type="inferred from homology"/>
<dbReference type="Gene3D" id="2.130.10.10">
    <property type="entry name" value="YVTN repeat-like/Quinoprotein amine dehydrogenase"/>
    <property type="match status" value="1"/>
</dbReference>
<comment type="similarity">
    <text evidence="5">Belongs to the DPH7 family.</text>
</comment>
<dbReference type="GO" id="GO:0061685">
    <property type="term" value="F:diphthine methylesterase activity"/>
    <property type="evidence" value="ECO:0007669"/>
    <property type="project" value="UniProtKB-EC"/>
</dbReference>